<keyword evidence="3" id="KW-0418">Kinase</keyword>
<evidence type="ECO:0000256" key="1">
    <source>
        <dbReference type="ARBA" id="ARBA00022679"/>
    </source>
</evidence>
<dbReference type="GO" id="GO:0016787">
    <property type="term" value="F:hydrolase activity"/>
    <property type="evidence" value="ECO:0007669"/>
    <property type="project" value="UniProtKB-KW"/>
</dbReference>
<keyword evidence="1" id="KW-0808">Transferase</keyword>
<dbReference type="SUPFAM" id="SSF53613">
    <property type="entry name" value="Ribokinase-like"/>
    <property type="match status" value="1"/>
</dbReference>
<organism evidence="5 6">
    <name type="scientific">Nesidiocoris tenuis</name>
    <dbReference type="NCBI Taxonomy" id="355587"/>
    <lineage>
        <taxon>Eukaryota</taxon>
        <taxon>Metazoa</taxon>
        <taxon>Ecdysozoa</taxon>
        <taxon>Arthropoda</taxon>
        <taxon>Hexapoda</taxon>
        <taxon>Insecta</taxon>
        <taxon>Pterygota</taxon>
        <taxon>Neoptera</taxon>
        <taxon>Paraneoptera</taxon>
        <taxon>Hemiptera</taxon>
        <taxon>Heteroptera</taxon>
        <taxon>Panheteroptera</taxon>
        <taxon>Cimicomorpha</taxon>
        <taxon>Miridae</taxon>
        <taxon>Dicyphina</taxon>
        <taxon>Nesidiocoris</taxon>
    </lineage>
</organism>
<dbReference type="PANTHER" id="PTHR42909:SF1">
    <property type="entry name" value="CARBOHYDRATE KINASE PFKB DOMAIN-CONTAINING PROTEIN"/>
    <property type="match status" value="1"/>
</dbReference>
<accession>A0ABN7AT56</accession>
<feature type="domain" description="Carbohydrate kinase PfkB" evidence="4">
    <location>
        <begin position="7"/>
        <end position="305"/>
    </location>
</feature>
<dbReference type="EMBL" id="AP028914">
    <property type="protein sequence ID" value="BES95395.1"/>
    <property type="molecule type" value="Genomic_DNA"/>
</dbReference>
<dbReference type="CDD" id="cd01941">
    <property type="entry name" value="YeiC_kinase_like"/>
    <property type="match status" value="1"/>
</dbReference>
<dbReference type="Gene3D" id="3.40.1190.20">
    <property type="match status" value="1"/>
</dbReference>
<gene>
    <name evidence="5" type="ORF">NTJ_08206</name>
</gene>
<proteinExistence type="predicted"/>
<dbReference type="InterPro" id="IPR011611">
    <property type="entry name" value="PfkB_dom"/>
</dbReference>
<keyword evidence="5" id="KW-0378">Hydrolase</keyword>
<keyword evidence="2" id="KW-0479">Metal-binding</keyword>
<evidence type="ECO:0000313" key="5">
    <source>
        <dbReference type="EMBL" id="BES95395.1"/>
    </source>
</evidence>
<dbReference type="InterPro" id="IPR002173">
    <property type="entry name" value="Carboh/pur_kinase_PfkB_CS"/>
</dbReference>
<sequence length="340" mass="36318">MDGRSIPSRIRQSCGGVGRNIADSLGKLRPVDSHRPSTRLISAVGDDSFGNIVLNSISHLDSSGVSVVENGRTASYCALVDSNGDAKIGAGDMEILSSIRPDLVTDLAITDSDFLVLDGNVPHETIEAVLSLSNEHNIPVWFEPTDILKASKPFGTDLWKCITCTSPNMNELKAMAGAAGLPFDEQFNFEDDTALIKQLVYLSQPLCEHIPLLMITMGKGGLLIISRESDGPMMNVITSQGRALQGKLNVRYYPAIPAKNIINSIGAGDSTVAGFIDGLLRGCSEAECVTLGHKACSAALNCYSAVPAEFVGYPIAGFDDVNTFSKAEYHDISSEIFQCI</sequence>
<protein>
    <submittedName>
        <fullName evidence="5">Hydrolase activity, acting on glycosyl bonds</fullName>
    </submittedName>
</protein>
<evidence type="ECO:0000313" key="6">
    <source>
        <dbReference type="Proteomes" id="UP001307889"/>
    </source>
</evidence>
<reference evidence="5 6" key="1">
    <citation type="submission" date="2023-09" db="EMBL/GenBank/DDBJ databases">
        <title>Nesidiocoris tenuis whole genome shotgun sequence.</title>
        <authorList>
            <person name="Shibata T."/>
            <person name="Shimoda M."/>
            <person name="Kobayashi T."/>
            <person name="Uehara T."/>
        </authorList>
    </citation>
    <scope>NUCLEOTIDE SEQUENCE [LARGE SCALE GENOMIC DNA]</scope>
    <source>
        <strain evidence="5 6">Japan</strain>
    </source>
</reference>
<name>A0ABN7AT56_9HEMI</name>
<evidence type="ECO:0000256" key="3">
    <source>
        <dbReference type="ARBA" id="ARBA00022777"/>
    </source>
</evidence>
<dbReference type="PANTHER" id="PTHR42909">
    <property type="entry name" value="ZGC:136858"/>
    <property type="match status" value="1"/>
</dbReference>
<dbReference type="Proteomes" id="UP001307889">
    <property type="component" value="Chromosome 6"/>
</dbReference>
<evidence type="ECO:0000256" key="2">
    <source>
        <dbReference type="ARBA" id="ARBA00022723"/>
    </source>
</evidence>
<dbReference type="PROSITE" id="PS00584">
    <property type="entry name" value="PFKB_KINASES_2"/>
    <property type="match status" value="1"/>
</dbReference>
<dbReference type="Pfam" id="PF00294">
    <property type="entry name" value="PfkB"/>
    <property type="match status" value="1"/>
</dbReference>
<keyword evidence="6" id="KW-1185">Reference proteome</keyword>
<evidence type="ECO:0000259" key="4">
    <source>
        <dbReference type="Pfam" id="PF00294"/>
    </source>
</evidence>
<dbReference type="InterPro" id="IPR029056">
    <property type="entry name" value="Ribokinase-like"/>
</dbReference>